<dbReference type="Gene3D" id="2.40.50.180">
    <property type="entry name" value="CheA-289, Domain 4"/>
    <property type="match status" value="1"/>
</dbReference>
<dbReference type="Pfam" id="PF01584">
    <property type="entry name" value="CheW"/>
    <property type="match status" value="1"/>
</dbReference>
<dbReference type="InterPro" id="IPR036061">
    <property type="entry name" value="CheW-like_dom_sf"/>
</dbReference>
<dbReference type="AlphaFoldDB" id="A0A1F6GLD7"/>
<dbReference type="Proteomes" id="UP000177583">
    <property type="component" value="Unassembled WGS sequence"/>
</dbReference>
<dbReference type="InterPro" id="IPR039315">
    <property type="entry name" value="CheW"/>
</dbReference>
<dbReference type="SMART" id="SM00260">
    <property type="entry name" value="CheW"/>
    <property type="match status" value="1"/>
</dbReference>
<dbReference type="PANTHER" id="PTHR22617:SF41">
    <property type="entry name" value="CHEMOTAXIS SIGNAL TRANSDUCTION SYSTEM ADAPTOR PROTEIN CHEW"/>
    <property type="match status" value="1"/>
</dbReference>
<protein>
    <recommendedName>
        <fullName evidence="1">CheW-like domain-containing protein</fullName>
    </recommendedName>
</protein>
<reference evidence="2 3" key="1">
    <citation type="journal article" date="2016" name="Nat. Commun.">
        <title>Thousands of microbial genomes shed light on interconnected biogeochemical processes in an aquifer system.</title>
        <authorList>
            <person name="Anantharaman K."/>
            <person name="Brown C.T."/>
            <person name="Hug L.A."/>
            <person name="Sharon I."/>
            <person name="Castelle C.J."/>
            <person name="Probst A.J."/>
            <person name="Thomas B.C."/>
            <person name="Singh A."/>
            <person name="Wilkins M.J."/>
            <person name="Karaoz U."/>
            <person name="Brodie E.L."/>
            <person name="Williams K.H."/>
            <person name="Hubbard S.S."/>
            <person name="Banfield J.F."/>
        </authorList>
    </citation>
    <scope>NUCLEOTIDE SEQUENCE [LARGE SCALE GENOMIC DNA]</scope>
</reference>
<organism evidence="2 3">
    <name type="scientific">Candidatus Lambdaproteobacteria bacterium RIFOXYD2_FULL_56_26</name>
    <dbReference type="NCBI Taxonomy" id="1817773"/>
    <lineage>
        <taxon>Bacteria</taxon>
        <taxon>Pseudomonadati</taxon>
        <taxon>Pseudomonadota</taxon>
        <taxon>Candidatus Lambdaproteobacteria</taxon>
    </lineage>
</organism>
<dbReference type="PROSITE" id="PS50851">
    <property type="entry name" value="CHEW"/>
    <property type="match status" value="1"/>
</dbReference>
<dbReference type="EMBL" id="MFNF01000065">
    <property type="protein sequence ID" value="OGG98931.1"/>
    <property type="molecule type" value="Genomic_DNA"/>
</dbReference>
<dbReference type="PANTHER" id="PTHR22617">
    <property type="entry name" value="CHEMOTAXIS SENSOR HISTIDINE KINASE-RELATED"/>
    <property type="match status" value="1"/>
</dbReference>
<dbReference type="CDD" id="cd00732">
    <property type="entry name" value="CheW"/>
    <property type="match status" value="1"/>
</dbReference>
<evidence type="ECO:0000313" key="2">
    <source>
        <dbReference type="EMBL" id="OGG98931.1"/>
    </source>
</evidence>
<name>A0A1F6GLD7_9PROT</name>
<evidence type="ECO:0000259" key="1">
    <source>
        <dbReference type="PROSITE" id="PS50851"/>
    </source>
</evidence>
<sequence>MLEKATQLFQDSGGKLLTFMIGGQEYGIQILEAREVVGMMPIEPVPQTPSFMKGVINLRGSIIPVIDLRIKFGMPHKDPTPESCIVKVDIQGHSTGCVVDFLVGVVTIEPKDFEESPELGANIHTDFILGMAKLDKRVIIILDMEAVLSNEELSQLTEGHRFVTREKVESAAPAS</sequence>
<feature type="domain" description="CheW-like" evidence="1">
    <location>
        <begin position="13"/>
        <end position="153"/>
    </location>
</feature>
<dbReference type="GO" id="GO:0006935">
    <property type="term" value="P:chemotaxis"/>
    <property type="evidence" value="ECO:0007669"/>
    <property type="project" value="InterPro"/>
</dbReference>
<accession>A0A1F6GLD7</accession>
<proteinExistence type="predicted"/>
<dbReference type="GO" id="GO:0005829">
    <property type="term" value="C:cytosol"/>
    <property type="evidence" value="ECO:0007669"/>
    <property type="project" value="TreeGrafter"/>
</dbReference>
<gene>
    <name evidence="2" type="ORF">A2557_13010</name>
</gene>
<dbReference type="SUPFAM" id="SSF50341">
    <property type="entry name" value="CheW-like"/>
    <property type="match status" value="1"/>
</dbReference>
<comment type="caution">
    <text evidence="2">The sequence shown here is derived from an EMBL/GenBank/DDBJ whole genome shotgun (WGS) entry which is preliminary data.</text>
</comment>
<dbReference type="Gene3D" id="2.30.30.40">
    <property type="entry name" value="SH3 Domains"/>
    <property type="match status" value="1"/>
</dbReference>
<dbReference type="InterPro" id="IPR002545">
    <property type="entry name" value="CheW-lke_dom"/>
</dbReference>
<evidence type="ECO:0000313" key="3">
    <source>
        <dbReference type="Proteomes" id="UP000177583"/>
    </source>
</evidence>
<dbReference type="GO" id="GO:0007165">
    <property type="term" value="P:signal transduction"/>
    <property type="evidence" value="ECO:0007669"/>
    <property type="project" value="InterPro"/>
</dbReference>